<evidence type="ECO:0000256" key="3">
    <source>
        <dbReference type="ARBA" id="ARBA00012759"/>
    </source>
</evidence>
<evidence type="ECO:0000313" key="13">
    <source>
        <dbReference type="EMBL" id="KAK9891388.1"/>
    </source>
</evidence>
<feature type="site" description="Transition state stabilizer" evidence="10">
    <location>
        <position position="86"/>
    </location>
</feature>
<dbReference type="InterPro" id="IPR038765">
    <property type="entry name" value="Papain-like_cys_pep_sf"/>
</dbReference>
<dbReference type="GO" id="GO:0004843">
    <property type="term" value="F:cysteine-type deubiquitinase activity"/>
    <property type="evidence" value="ECO:0007669"/>
    <property type="project" value="UniProtKB-UniRule"/>
</dbReference>
<feature type="active site" description="Nucleophile" evidence="10">
    <location>
        <position position="92"/>
    </location>
</feature>
<dbReference type="EMBL" id="JARQZJ010000128">
    <property type="protein sequence ID" value="KAK9891388.1"/>
    <property type="molecule type" value="Genomic_DNA"/>
</dbReference>
<evidence type="ECO:0000313" key="14">
    <source>
        <dbReference type="Proteomes" id="UP001431783"/>
    </source>
</evidence>
<evidence type="ECO:0000256" key="6">
    <source>
        <dbReference type="ARBA" id="ARBA00022801"/>
    </source>
</evidence>
<feature type="active site" description="Proton donor" evidence="10">
    <location>
        <position position="170"/>
    </location>
</feature>
<dbReference type="InterPro" id="IPR057254">
    <property type="entry name" value="UCH_AS"/>
</dbReference>
<evidence type="ECO:0000256" key="1">
    <source>
        <dbReference type="ARBA" id="ARBA00000707"/>
    </source>
</evidence>
<feature type="domain" description="UCH catalytic" evidence="12">
    <location>
        <begin position="2"/>
        <end position="230"/>
    </location>
</feature>
<keyword evidence="5 10" id="KW-0833">Ubl conjugation pathway</keyword>
<name>A0AAW1VCY8_9CUCU</name>
<dbReference type="CDD" id="cd09616">
    <property type="entry name" value="Peptidase_C12_UCH_L1_L3"/>
    <property type="match status" value="1"/>
</dbReference>
<dbReference type="AlphaFoldDB" id="A0AAW1VCY8"/>
<dbReference type="Pfam" id="PF01088">
    <property type="entry name" value="Peptidase_C12"/>
    <property type="match status" value="1"/>
</dbReference>
<dbReference type="PRINTS" id="PR00707">
    <property type="entry name" value="UBCTHYDRLASE"/>
</dbReference>
<feature type="site" description="Important for enzyme activity" evidence="10">
    <location>
        <position position="185"/>
    </location>
</feature>
<dbReference type="PROSITE" id="PS52048">
    <property type="entry name" value="UCH_DOMAIN"/>
    <property type="match status" value="1"/>
</dbReference>
<keyword evidence="6 10" id="KW-0378">Hydrolase</keyword>
<evidence type="ECO:0000256" key="5">
    <source>
        <dbReference type="ARBA" id="ARBA00022786"/>
    </source>
</evidence>
<evidence type="ECO:0000256" key="8">
    <source>
        <dbReference type="ARBA" id="ARBA00055560"/>
    </source>
</evidence>
<evidence type="ECO:0000256" key="9">
    <source>
        <dbReference type="ARBA" id="ARBA00073226"/>
    </source>
</evidence>
<comment type="function">
    <text evidence="8">Ubiquitin-protein hydrolase is involved both in the processing of ubiquitin precursors and of ubiquitinated proteins. This enzyme is a thiol protease that recognizes and hydrolyzes a peptide bond at the C-terminal glycine of ubiquitin.</text>
</comment>
<evidence type="ECO:0000256" key="7">
    <source>
        <dbReference type="ARBA" id="ARBA00022807"/>
    </source>
</evidence>
<dbReference type="GO" id="GO:0016579">
    <property type="term" value="P:protein deubiquitination"/>
    <property type="evidence" value="ECO:0007669"/>
    <property type="project" value="TreeGrafter"/>
</dbReference>
<organism evidence="13 14">
    <name type="scientific">Henosepilachna vigintioctopunctata</name>
    <dbReference type="NCBI Taxonomy" id="420089"/>
    <lineage>
        <taxon>Eukaryota</taxon>
        <taxon>Metazoa</taxon>
        <taxon>Ecdysozoa</taxon>
        <taxon>Arthropoda</taxon>
        <taxon>Hexapoda</taxon>
        <taxon>Insecta</taxon>
        <taxon>Pterygota</taxon>
        <taxon>Neoptera</taxon>
        <taxon>Endopterygota</taxon>
        <taxon>Coleoptera</taxon>
        <taxon>Polyphaga</taxon>
        <taxon>Cucujiformia</taxon>
        <taxon>Coccinelloidea</taxon>
        <taxon>Coccinellidae</taxon>
        <taxon>Epilachninae</taxon>
        <taxon>Epilachnini</taxon>
        <taxon>Henosepilachna</taxon>
    </lineage>
</organism>
<dbReference type="InterPro" id="IPR001578">
    <property type="entry name" value="Peptidase_C12_UCH"/>
</dbReference>
<dbReference type="FunFam" id="3.40.532.10:FF:000006">
    <property type="entry name" value="Ubiquitin carboxyl-terminal hydrolase"/>
    <property type="match status" value="1"/>
</dbReference>
<dbReference type="PANTHER" id="PTHR10589:SF17">
    <property type="entry name" value="UBIQUITIN CARBOXYL-TERMINAL HYDROLASE"/>
    <property type="match status" value="1"/>
</dbReference>
<evidence type="ECO:0000256" key="4">
    <source>
        <dbReference type="ARBA" id="ARBA00022670"/>
    </source>
</evidence>
<dbReference type="PROSITE" id="PS00140">
    <property type="entry name" value="UCH_1"/>
    <property type="match status" value="1"/>
</dbReference>
<accession>A0AAW1VCY8</accession>
<evidence type="ECO:0000256" key="10">
    <source>
        <dbReference type="PROSITE-ProRule" id="PRU01393"/>
    </source>
</evidence>
<dbReference type="Gene3D" id="3.40.532.10">
    <property type="entry name" value="Peptidase C12, ubiquitin carboxyl-terminal hydrolase"/>
    <property type="match status" value="1"/>
</dbReference>
<protein>
    <recommendedName>
        <fullName evidence="9 11">Ubiquitin carboxyl-terminal hydrolase</fullName>
        <ecNumber evidence="3 11">3.4.19.12</ecNumber>
    </recommendedName>
</protein>
<keyword evidence="4 10" id="KW-0645">Protease</keyword>
<keyword evidence="7 10" id="KW-0788">Thiol protease</keyword>
<dbReference type="SUPFAM" id="SSF54001">
    <property type="entry name" value="Cysteine proteinases"/>
    <property type="match status" value="1"/>
</dbReference>
<comment type="similarity">
    <text evidence="2 10 11">Belongs to the peptidase C12 family.</text>
</comment>
<evidence type="ECO:0000259" key="12">
    <source>
        <dbReference type="PROSITE" id="PS52048"/>
    </source>
</evidence>
<keyword evidence="14" id="KW-1185">Reference proteome</keyword>
<gene>
    <name evidence="13" type="ORF">WA026_014629</name>
</gene>
<comment type="caution">
    <text evidence="13">The sequence shown here is derived from an EMBL/GenBank/DDBJ whole genome shotgun (WGS) entry which is preliminary data.</text>
</comment>
<sequence length="233" mass="26624">MALFPLESNPEVMTKFLHKLGVSDKWNLVDVFSLESDALDWIPRPAVAFILLFPCSDKFYEHAEQQKSDIEKHEQIIVPDLYYMKQYVSNACGTIALIHAVANNAERIDLQDGIFKQILNDSKELSPEERGKLLLELPKNPHVMEMITAHQELALEGQTELNPDEKVNHHFVAFVEKDGYLYELDGRKEFPINHGKTLSETFVQDVAKVCKEFMARDSEDVNFTVMALTAVDN</sequence>
<evidence type="ECO:0000256" key="2">
    <source>
        <dbReference type="ARBA" id="ARBA00009326"/>
    </source>
</evidence>
<proteinExistence type="inferred from homology"/>
<dbReference type="PANTHER" id="PTHR10589">
    <property type="entry name" value="UBIQUITIN CARBOXYL-TERMINAL HYDROLASE"/>
    <property type="match status" value="1"/>
</dbReference>
<evidence type="ECO:0000256" key="11">
    <source>
        <dbReference type="RuleBase" id="RU361215"/>
    </source>
</evidence>
<dbReference type="InterPro" id="IPR036959">
    <property type="entry name" value="Peptidase_C12_UCH_sf"/>
</dbReference>
<reference evidence="13 14" key="1">
    <citation type="submission" date="2023-03" db="EMBL/GenBank/DDBJ databases">
        <title>Genome insight into feeding habits of ladybird beetles.</title>
        <authorList>
            <person name="Li H.-S."/>
            <person name="Huang Y.-H."/>
            <person name="Pang H."/>
        </authorList>
    </citation>
    <scope>NUCLEOTIDE SEQUENCE [LARGE SCALE GENOMIC DNA]</scope>
    <source>
        <strain evidence="13">SYSU_2023b</strain>
        <tissue evidence="13">Whole body</tissue>
    </source>
</reference>
<dbReference type="Proteomes" id="UP001431783">
    <property type="component" value="Unassembled WGS sequence"/>
</dbReference>
<dbReference type="GO" id="GO:0006511">
    <property type="term" value="P:ubiquitin-dependent protein catabolic process"/>
    <property type="evidence" value="ECO:0007669"/>
    <property type="project" value="UniProtKB-UniRule"/>
</dbReference>
<comment type="catalytic activity">
    <reaction evidence="1 10 11">
        <text>Thiol-dependent hydrolysis of ester, thioester, amide, peptide and isopeptide bonds formed by the C-terminal Gly of ubiquitin (a 76-residue protein attached to proteins as an intracellular targeting signal).</text>
        <dbReference type="EC" id="3.4.19.12"/>
    </reaction>
</comment>
<dbReference type="GO" id="GO:0005737">
    <property type="term" value="C:cytoplasm"/>
    <property type="evidence" value="ECO:0007669"/>
    <property type="project" value="TreeGrafter"/>
</dbReference>
<dbReference type="EC" id="3.4.19.12" evidence="3 11"/>